<dbReference type="InterPro" id="IPR006108">
    <property type="entry name" value="3HC_DH_C"/>
</dbReference>
<sequence>MAGVIKTVGVIGTGTIGSSWTGLFLSKGLKVLVSDPAPGAEKLLTEHLERFWPVLEEIGLAPGASLKNCQFVGASMEKHLGEVDFIQENAPEKPEIKNKLIGEIDAGARPEVIIASSSSGIPSSQFISQCKKHPERVLIGHPFNPPHLMPLVEVVPHPGTSKEATDKAIEIYASLGKAPVLVKKEIPGHAANRLQAALMQEAYSLVGNDVLSAKDLDACITTSLGPRWALVGPYMSLVSGGGGGRGGFKHMMHHIGPAAQGWLKDMAERNLPFDEDLITKMDKSVQEELNEFDPTVVEKQRDEALVKLVKLKHEKGASMLV</sequence>
<evidence type="ECO:0008006" key="7">
    <source>
        <dbReference type="Google" id="ProtNLM"/>
    </source>
</evidence>
<evidence type="ECO:0000313" key="5">
    <source>
        <dbReference type="EMBL" id="KAF2174119.1"/>
    </source>
</evidence>
<gene>
    <name evidence="5" type="ORF">M409DRAFT_48993</name>
</gene>
<dbReference type="InterPro" id="IPR006176">
    <property type="entry name" value="3-OHacyl-CoA_DH_NAD-bd"/>
</dbReference>
<organism evidence="5 6">
    <name type="scientific">Zasmidium cellare ATCC 36951</name>
    <dbReference type="NCBI Taxonomy" id="1080233"/>
    <lineage>
        <taxon>Eukaryota</taxon>
        <taxon>Fungi</taxon>
        <taxon>Dikarya</taxon>
        <taxon>Ascomycota</taxon>
        <taxon>Pezizomycotina</taxon>
        <taxon>Dothideomycetes</taxon>
        <taxon>Dothideomycetidae</taxon>
        <taxon>Mycosphaerellales</taxon>
        <taxon>Mycosphaerellaceae</taxon>
        <taxon>Zasmidium</taxon>
    </lineage>
</organism>
<dbReference type="Gene3D" id="1.10.1040.10">
    <property type="entry name" value="N-(1-d-carboxylethyl)-l-norvaline Dehydrogenase, domain 2"/>
    <property type="match status" value="1"/>
</dbReference>
<dbReference type="EMBL" id="ML993579">
    <property type="protein sequence ID" value="KAF2174119.1"/>
    <property type="molecule type" value="Genomic_DNA"/>
</dbReference>
<dbReference type="Proteomes" id="UP000799537">
    <property type="component" value="Unassembled WGS sequence"/>
</dbReference>
<dbReference type="PANTHER" id="PTHR48075">
    <property type="entry name" value="3-HYDROXYACYL-COA DEHYDROGENASE FAMILY PROTEIN"/>
    <property type="match status" value="1"/>
</dbReference>
<dbReference type="SUPFAM" id="SSF48179">
    <property type="entry name" value="6-phosphogluconate dehydrogenase C-terminal domain-like"/>
    <property type="match status" value="1"/>
</dbReference>
<dbReference type="GeneID" id="54564379"/>
<dbReference type="OrthoDB" id="2021159at2759"/>
<reference evidence="5" key="1">
    <citation type="journal article" date="2020" name="Stud. Mycol.">
        <title>101 Dothideomycetes genomes: a test case for predicting lifestyles and emergence of pathogens.</title>
        <authorList>
            <person name="Haridas S."/>
            <person name="Albert R."/>
            <person name="Binder M."/>
            <person name="Bloem J."/>
            <person name="Labutti K."/>
            <person name="Salamov A."/>
            <person name="Andreopoulos B."/>
            <person name="Baker S."/>
            <person name="Barry K."/>
            <person name="Bills G."/>
            <person name="Bluhm B."/>
            <person name="Cannon C."/>
            <person name="Castanera R."/>
            <person name="Culley D."/>
            <person name="Daum C."/>
            <person name="Ezra D."/>
            <person name="Gonzalez J."/>
            <person name="Henrissat B."/>
            <person name="Kuo A."/>
            <person name="Liang C."/>
            <person name="Lipzen A."/>
            <person name="Lutzoni F."/>
            <person name="Magnuson J."/>
            <person name="Mondo S."/>
            <person name="Nolan M."/>
            <person name="Ohm R."/>
            <person name="Pangilinan J."/>
            <person name="Park H.-J."/>
            <person name="Ramirez L."/>
            <person name="Alfaro M."/>
            <person name="Sun H."/>
            <person name="Tritt A."/>
            <person name="Yoshinaga Y."/>
            <person name="Zwiers L.-H."/>
            <person name="Turgeon B."/>
            <person name="Goodwin S."/>
            <person name="Spatafora J."/>
            <person name="Crous P."/>
            <person name="Grigoriev I."/>
        </authorList>
    </citation>
    <scope>NUCLEOTIDE SEQUENCE</scope>
    <source>
        <strain evidence="5">ATCC 36951</strain>
    </source>
</reference>
<dbReference type="GO" id="GO:0006631">
    <property type="term" value="P:fatty acid metabolic process"/>
    <property type="evidence" value="ECO:0007669"/>
    <property type="project" value="InterPro"/>
</dbReference>
<feature type="domain" description="3-hydroxyacyl-CoA dehydrogenase NAD binding" evidence="4">
    <location>
        <begin position="7"/>
        <end position="184"/>
    </location>
</feature>
<dbReference type="GO" id="GO:0050104">
    <property type="term" value="F:L-gulonate 3-dehydrogenase activity"/>
    <property type="evidence" value="ECO:0007669"/>
    <property type="project" value="TreeGrafter"/>
</dbReference>
<accession>A0A6A6D7H2</accession>
<dbReference type="InterPro" id="IPR008927">
    <property type="entry name" value="6-PGluconate_DH-like_C_sf"/>
</dbReference>
<dbReference type="AlphaFoldDB" id="A0A6A6D7H2"/>
<dbReference type="SUPFAM" id="SSF51735">
    <property type="entry name" value="NAD(P)-binding Rossmann-fold domains"/>
    <property type="match status" value="1"/>
</dbReference>
<dbReference type="RefSeq" id="XP_033675008.1">
    <property type="nucleotide sequence ID" value="XM_033811107.1"/>
</dbReference>
<keyword evidence="6" id="KW-1185">Reference proteome</keyword>
<dbReference type="Gene3D" id="3.40.50.720">
    <property type="entry name" value="NAD(P)-binding Rossmann-like Domain"/>
    <property type="match status" value="1"/>
</dbReference>
<evidence type="ECO:0000256" key="2">
    <source>
        <dbReference type="ARBA" id="ARBA00023002"/>
    </source>
</evidence>
<keyword evidence="2" id="KW-0560">Oxidoreductase</keyword>
<dbReference type="PANTHER" id="PTHR48075:SF1">
    <property type="entry name" value="LAMBDA-CRYSTALLIN HOMOLOG"/>
    <property type="match status" value="1"/>
</dbReference>
<name>A0A6A6D7H2_ZASCE</name>
<evidence type="ECO:0000313" key="6">
    <source>
        <dbReference type="Proteomes" id="UP000799537"/>
    </source>
</evidence>
<dbReference type="InterPro" id="IPR013328">
    <property type="entry name" value="6PGD_dom2"/>
</dbReference>
<dbReference type="InterPro" id="IPR036291">
    <property type="entry name" value="NAD(P)-bd_dom_sf"/>
</dbReference>
<protein>
    <recommendedName>
        <fullName evidence="7">3-hydroxyacyl-CoA dehydrogenase NAD binding domain-containing protein</fullName>
    </recommendedName>
</protein>
<feature type="domain" description="3-hydroxyacyl-CoA dehydrogenase C-terminal" evidence="3">
    <location>
        <begin position="188"/>
        <end position="268"/>
    </location>
</feature>
<comment type="similarity">
    <text evidence="1">Belongs to the 3-hydroxyacyl-CoA dehydrogenase family.</text>
</comment>
<dbReference type="Pfam" id="PF00725">
    <property type="entry name" value="3HCDH"/>
    <property type="match status" value="1"/>
</dbReference>
<dbReference type="Pfam" id="PF02737">
    <property type="entry name" value="3HCDH_N"/>
    <property type="match status" value="1"/>
</dbReference>
<dbReference type="GO" id="GO:0070403">
    <property type="term" value="F:NAD+ binding"/>
    <property type="evidence" value="ECO:0007669"/>
    <property type="project" value="InterPro"/>
</dbReference>
<evidence type="ECO:0000259" key="4">
    <source>
        <dbReference type="Pfam" id="PF02737"/>
    </source>
</evidence>
<proteinExistence type="inferred from homology"/>
<evidence type="ECO:0000259" key="3">
    <source>
        <dbReference type="Pfam" id="PF00725"/>
    </source>
</evidence>
<evidence type="ECO:0000256" key="1">
    <source>
        <dbReference type="ARBA" id="ARBA00009463"/>
    </source>
</evidence>